<protein>
    <submittedName>
        <fullName evidence="2">Uncharacterized protein</fullName>
    </submittedName>
</protein>
<keyword evidence="3" id="KW-1185">Reference proteome</keyword>
<feature type="region of interest" description="Disordered" evidence="1">
    <location>
        <begin position="94"/>
        <end position="160"/>
    </location>
</feature>
<feature type="compositionally biased region" description="Low complexity" evidence="1">
    <location>
        <begin position="61"/>
        <end position="70"/>
    </location>
</feature>
<feature type="compositionally biased region" description="Polar residues" evidence="1">
    <location>
        <begin position="136"/>
        <end position="160"/>
    </location>
</feature>
<feature type="non-terminal residue" evidence="2">
    <location>
        <position position="1"/>
    </location>
</feature>
<accession>A0ABR0M2P8</accession>
<dbReference type="Proteomes" id="UP001357485">
    <property type="component" value="Unassembled WGS sequence"/>
</dbReference>
<feature type="non-terminal residue" evidence="2">
    <location>
        <position position="160"/>
    </location>
</feature>
<evidence type="ECO:0000313" key="2">
    <source>
        <dbReference type="EMBL" id="KAK5276219.1"/>
    </source>
</evidence>
<reference evidence="2 3" key="1">
    <citation type="submission" date="2023-08" db="EMBL/GenBank/DDBJ databases">
        <title>Black Yeasts Isolated from many extreme environments.</title>
        <authorList>
            <person name="Coleine C."/>
            <person name="Stajich J.E."/>
            <person name="Selbmann L."/>
        </authorList>
    </citation>
    <scope>NUCLEOTIDE SEQUENCE [LARGE SCALE GENOMIC DNA]</scope>
    <source>
        <strain evidence="2 3">CCFEE 536</strain>
    </source>
</reference>
<organism evidence="2 3">
    <name type="scientific">Cryomyces antarcticus</name>
    <dbReference type="NCBI Taxonomy" id="329879"/>
    <lineage>
        <taxon>Eukaryota</taxon>
        <taxon>Fungi</taxon>
        <taxon>Dikarya</taxon>
        <taxon>Ascomycota</taxon>
        <taxon>Pezizomycotina</taxon>
        <taxon>Dothideomycetes</taxon>
        <taxon>Dothideomycetes incertae sedis</taxon>
        <taxon>Cryomyces</taxon>
    </lineage>
</organism>
<evidence type="ECO:0000313" key="3">
    <source>
        <dbReference type="Proteomes" id="UP001357485"/>
    </source>
</evidence>
<gene>
    <name evidence="2" type="ORF">LTR16_011559</name>
</gene>
<sequence>ARAQFTHDPKVTRHNVKSNFLETVKPPAPAPSSAERRSLAASYPQGANVHALNGARATYHQQQQQPQAQANMSNGKQYEYKPKIPSYSIDQRALASQRTFTQEADRQASYAPLAPMTAMTAPNERRVYQSGDPRYHNTNPQHQRGTSQHHSNAPHCQNRD</sequence>
<dbReference type="EMBL" id="JAVRRA010003626">
    <property type="protein sequence ID" value="KAK5276219.1"/>
    <property type="molecule type" value="Genomic_DNA"/>
</dbReference>
<feature type="compositionally biased region" description="Basic and acidic residues" evidence="1">
    <location>
        <begin position="1"/>
        <end position="11"/>
    </location>
</feature>
<feature type="region of interest" description="Disordered" evidence="1">
    <location>
        <begin position="59"/>
        <end position="80"/>
    </location>
</feature>
<evidence type="ECO:0000256" key="1">
    <source>
        <dbReference type="SAM" id="MobiDB-lite"/>
    </source>
</evidence>
<feature type="region of interest" description="Disordered" evidence="1">
    <location>
        <begin position="1"/>
        <end position="43"/>
    </location>
</feature>
<feature type="compositionally biased region" description="Low complexity" evidence="1">
    <location>
        <begin position="111"/>
        <end position="122"/>
    </location>
</feature>
<comment type="caution">
    <text evidence="2">The sequence shown here is derived from an EMBL/GenBank/DDBJ whole genome shotgun (WGS) entry which is preliminary data.</text>
</comment>
<name>A0ABR0M2P8_9PEZI</name>
<proteinExistence type="predicted"/>